<dbReference type="Proteomes" id="UP000614996">
    <property type="component" value="Unassembled WGS sequence"/>
</dbReference>
<accession>A0A8J4A766</accession>
<protein>
    <submittedName>
        <fullName evidence="1">Uncharacterized protein</fullName>
    </submittedName>
</protein>
<proteinExistence type="predicted"/>
<gene>
    <name evidence="1" type="ORF">NUM_07980</name>
</gene>
<keyword evidence="2" id="KW-1185">Reference proteome</keyword>
<name>A0A8J4A766_9ACTN</name>
<dbReference type="RefSeq" id="WP_207123146.1">
    <property type="nucleotide sequence ID" value="NZ_BOPO01000006.1"/>
</dbReference>
<organism evidence="1 2">
    <name type="scientific">Actinocatenispora comari</name>
    <dbReference type="NCBI Taxonomy" id="2807577"/>
    <lineage>
        <taxon>Bacteria</taxon>
        <taxon>Bacillati</taxon>
        <taxon>Actinomycetota</taxon>
        <taxon>Actinomycetes</taxon>
        <taxon>Micromonosporales</taxon>
        <taxon>Micromonosporaceae</taxon>
        <taxon>Actinocatenispora</taxon>
    </lineage>
</organism>
<evidence type="ECO:0000313" key="1">
    <source>
        <dbReference type="EMBL" id="GIL25543.1"/>
    </source>
</evidence>
<dbReference type="AlphaFoldDB" id="A0A8J4A766"/>
<reference evidence="2" key="1">
    <citation type="journal article" date="2021" name="Int. J. Syst. Evol. Microbiol.">
        <title>Actinocatenispora comari sp. nov., an endophytic actinomycete isolated from aerial parts of Comarum salesowianum.</title>
        <authorList>
            <person name="Oyunbileg N."/>
            <person name="Iizaka Y."/>
            <person name="Hamada M."/>
            <person name="Davaapurev B.O."/>
            <person name="Fukumoto A."/>
            <person name="Tsetseg B."/>
            <person name="Kato F."/>
            <person name="Tamura T."/>
            <person name="Batkhuu J."/>
            <person name="Anzai Y."/>
        </authorList>
    </citation>
    <scope>NUCLEOTIDE SEQUENCE [LARGE SCALE GENOMIC DNA]</scope>
    <source>
        <strain evidence="2">NUM-2625</strain>
    </source>
</reference>
<comment type="caution">
    <text evidence="1">The sequence shown here is derived from an EMBL/GenBank/DDBJ whole genome shotgun (WGS) entry which is preliminary data.</text>
</comment>
<dbReference type="EMBL" id="BOPO01000006">
    <property type="protein sequence ID" value="GIL25543.1"/>
    <property type="molecule type" value="Genomic_DNA"/>
</dbReference>
<evidence type="ECO:0000313" key="2">
    <source>
        <dbReference type="Proteomes" id="UP000614996"/>
    </source>
</evidence>
<sequence>AQLPEAVAAEQLTMTLSYVQGMRVKLGLGGAVEQRVRAAGYAGVEDAIRATAQLPEAVAAEQLTMTPSRVHNIRAMLGLAGPAIERRVRALGYRSVRDAIRATAHLSPKEAAEALTISSEYVRARRDDWGLTISEDVAVRAYGFADVQDAIRVTSPLSAIEAAKRLPLSASRVRALRVELGLTGSVGERRVRALGFADVEDAMRKTANLHYMDAAERLGYAPSTVIQYRRRFGISKGRKR</sequence>
<feature type="non-terminal residue" evidence="1">
    <location>
        <position position="1"/>
    </location>
</feature>